<protein>
    <submittedName>
        <fullName evidence="3">Coiled-coil domain containing 148</fullName>
    </submittedName>
</protein>
<dbReference type="FunCoup" id="F6VZV5">
    <property type="interactions" value="127"/>
</dbReference>
<dbReference type="OMA" id="KLKKYWA"/>
<feature type="coiled-coil region" evidence="2">
    <location>
        <begin position="399"/>
        <end position="504"/>
    </location>
</feature>
<organism evidence="3 4">
    <name type="scientific">Ornithorhynchus anatinus</name>
    <name type="common">Duckbill platypus</name>
    <dbReference type="NCBI Taxonomy" id="9258"/>
    <lineage>
        <taxon>Eukaryota</taxon>
        <taxon>Metazoa</taxon>
        <taxon>Chordata</taxon>
        <taxon>Craniata</taxon>
        <taxon>Vertebrata</taxon>
        <taxon>Euteleostomi</taxon>
        <taxon>Mammalia</taxon>
        <taxon>Monotremata</taxon>
        <taxon>Ornithorhynchidae</taxon>
        <taxon>Ornithorhynchus</taxon>
    </lineage>
</organism>
<dbReference type="eggNOG" id="ENOG502QV5F">
    <property type="taxonomic scope" value="Eukaryota"/>
</dbReference>
<sequence length="598" mass="71965">MSRRNLPFITPRKTNLTDNITVHVKNGLSNSKYRPVDYQQLHAVTNAKKLASAAIQLKIEKTEKISKMTKEQMLMKQHKQVWWHEHRRLKEIRHKLESEIQTFLDEGSPECECLLDLKNFELNLSEELDTYIKNTINPIWSLREDLKYRLSELQSCPENDFNPIKVVEQIEFMKKQQKATLERLTLERQTLEEELADYGMKVLAHSSEGKNSLFHEFPTELENLECPYPDLKSSILKEFCKFTEEYWSKLQEIDRHLKAIDRNFDWSEEDHWIFQTVIDQYPKDLQGRRTLYLDMLQRHFPHKSRHDLVTHEKYWGQYCFTRDQRRVLMLNWAKDRRGFIQKAVVTITEACTAYEMENTLAEDRRKQQEMCADLKAKVLQWRAHQEEAARLEFALVIRRKEKEDEEEKLRKEKEMLHRTEKKQKIRKYWAKKEEKWQEMEKKALQRLEQLRKLMAEQAVRDHERVKFRQELLEKRLMEKREAALREAREEEEREERLKALKQQVAIVAEFDPVRMMADTMASKARMGTGIEEEFILQRPLFMLNTFNEKQIISDPRIRIELALREAGLHKTVYAREILPKINPPRLPRRDLESTVFKL</sequence>
<dbReference type="PANTHER" id="PTHR21549:SF1">
    <property type="entry name" value="COILED-COIL DOMAIN-CONTAINING PROTEIN 148"/>
    <property type="match status" value="1"/>
</dbReference>
<evidence type="ECO:0000313" key="3">
    <source>
        <dbReference type="Ensembl" id="ENSOANP00000009799.4"/>
    </source>
</evidence>
<gene>
    <name evidence="3" type="primary">CCDC148</name>
</gene>
<dbReference type="KEGG" id="oaa:100081623"/>
<proteinExistence type="predicted"/>
<keyword evidence="4" id="KW-1185">Reference proteome</keyword>
<dbReference type="Ensembl" id="ENSOANT00000009801.4">
    <property type="protein sequence ID" value="ENSOANP00000009799.4"/>
    <property type="gene ID" value="ENSOANG00000006135.4"/>
</dbReference>
<evidence type="ECO:0000256" key="2">
    <source>
        <dbReference type="SAM" id="Coils"/>
    </source>
</evidence>
<feature type="coiled-coil region" evidence="2">
    <location>
        <begin position="167"/>
        <end position="201"/>
    </location>
</feature>
<dbReference type="HOGENOM" id="CLU_032590_0_0_1"/>
<dbReference type="Proteomes" id="UP000002279">
    <property type="component" value="Unplaced"/>
</dbReference>
<dbReference type="Bgee" id="ENSOANG00000006135">
    <property type="expression patterns" value="Expressed in testis and 6 other cell types or tissues"/>
</dbReference>
<accession>F6VZV5</accession>
<reference evidence="3" key="1">
    <citation type="submission" date="2025-08" db="UniProtKB">
        <authorList>
            <consortium name="Ensembl"/>
        </authorList>
    </citation>
    <scope>IDENTIFICATION</scope>
    <source>
        <strain evidence="3">Glennie</strain>
    </source>
</reference>
<dbReference type="GeneID" id="100081623"/>
<dbReference type="InParanoid" id="F6VZV5"/>
<dbReference type="CTD" id="130940"/>
<dbReference type="PANTHER" id="PTHR21549">
    <property type="entry name" value="MUTATED IN BLADDER CANCER 1"/>
    <property type="match status" value="1"/>
</dbReference>
<dbReference type="AlphaFoldDB" id="F6VZV5"/>
<dbReference type="RefSeq" id="XP_028927347.1">
    <property type="nucleotide sequence ID" value="XM_029071514.2"/>
</dbReference>
<reference evidence="3" key="2">
    <citation type="submission" date="2025-09" db="UniProtKB">
        <authorList>
            <consortium name="Ensembl"/>
        </authorList>
    </citation>
    <scope>IDENTIFICATION</scope>
    <source>
        <strain evidence="3">Glennie</strain>
    </source>
</reference>
<name>F6VZV5_ORNAN</name>
<dbReference type="GeneTree" id="ENSGT00940000153988"/>
<dbReference type="InterPro" id="IPR039902">
    <property type="entry name" value="CCDC148/CCDC112"/>
</dbReference>
<dbReference type="OrthoDB" id="448087at2759"/>
<evidence type="ECO:0000256" key="1">
    <source>
        <dbReference type="ARBA" id="ARBA00023054"/>
    </source>
</evidence>
<evidence type="ECO:0000313" key="4">
    <source>
        <dbReference type="Proteomes" id="UP000002279"/>
    </source>
</evidence>
<keyword evidence="1 2" id="KW-0175">Coiled coil</keyword>
<dbReference type="RefSeq" id="XP_007669329.1">
    <property type="nucleotide sequence ID" value="XM_007671139.3"/>
</dbReference>